<dbReference type="RefSeq" id="WP_131166766.1">
    <property type="nucleotide sequence ID" value="NZ_SDMQ01000001.1"/>
</dbReference>
<gene>
    <name evidence="2" type="ORF">ET989_01450</name>
</gene>
<dbReference type="InterPro" id="IPR007345">
    <property type="entry name" value="Polysacch_pyruvyl_Trfase"/>
</dbReference>
<dbReference type="Pfam" id="PF04230">
    <property type="entry name" value="PS_pyruv_trans"/>
    <property type="match status" value="1"/>
</dbReference>
<comment type="caution">
    <text evidence="2">The sequence shown here is derived from an EMBL/GenBank/DDBJ whole genome shotgun (WGS) entry which is preliminary data.</text>
</comment>
<evidence type="ECO:0000259" key="1">
    <source>
        <dbReference type="Pfam" id="PF04230"/>
    </source>
</evidence>
<dbReference type="OrthoDB" id="9771846at2"/>
<dbReference type="PANTHER" id="PTHR36836:SF1">
    <property type="entry name" value="COLANIC ACID BIOSYNTHESIS PROTEIN WCAK"/>
    <property type="match status" value="1"/>
</dbReference>
<dbReference type="AlphaFoldDB" id="A0A4V2JST6"/>
<evidence type="ECO:0000313" key="3">
    <source>
        <dbReference type="Proteomes" id="UP000292373"/>
    </source>
</evidence>
<sequence>MRPRLRLVLAGAAIDNGNRGVEALGLSVVQGIHEAAPDSHVTVLDDGWGVRPDRALGLEGVRADLVGVRRSRRWYRPESWARVRWSLAAGGGRNPVATRLLRAHAVLDISGGDSFTDTYGPTRLRTICAPKHAALHARRPLVLLPQTIGPFLTRQGKAVAANIVRRAALAYARDPDSHERLLALAGPDVDRGRLRQGVDVAFALGATAPDEGVRALLDRGAGEALVGVNVSGLLLSPGLRDRFGVHDDYLATMVEVVRRLVREEGVRVALVPHVHVPGGGGESDRAAIEALLSQLDERERGRVLVVPGELHASQLKWCIAQTDWFVGSRMHATIAGLSSGVPTFGYAYSGKTEGVFATCGMSSHVADARAVSGEEAVRLMMESFAARDRTRDELQEKVAVVTELARRQLVDMVGEVSDWPPAPGRRGVRR</sequence>
<dbReference type="GO" id="GO:0016740">
    <property type="term" value="F:transferase activity"/>
    <property type="evidence" value="ECO:0007669"/>
    <property type="project" value="UniProtKB-KW"/>
</dbReference>
<reference evidence="2 3" key="1">
    <citation type="submission" date="2019-01" db="EMBL/GenBank/DDBJ databases">
        <title>Lactibacter flavus gen. nov., sp. nov., a novel bacterium of the family Propionibacteriaceae isolated from raw milk and dairy products.</title>
        <authorList>
            <person name="Huptas C."/>
            <person name="Wenning M."/>
            <person name="Breitenwieser F."/>
            <person name="Doll E."/>
            <person name="Von Neubeck M."/>
            <person name="Busse H.-J."/>
            <person name="Scherer S."/>
        </authorList>
    </citation>
    <scope>NUCLEOTIDE SEQUENCE [LARGE SCALE GENOMIC DNA]</scope>
    <source>
        <strain evidence="2 3">KCTC 33808</strain>
    </source>
</reference>
<keyword evidence="2" id="KW-0808">Transferase</keyword>
<name>A0A4V2JST6_9ACTN</name>
<protein>
    <submittedName>
        <fullName evidence="2">Polysaccharide pyruvyl transferase family protein</fullName>
    </submittedName>
</protein>
<dbReference type="Proteomes" id="UP000292373">
    <property type="component" value="Unassembled WGS sequence"/>
</dbReference>
<dbReference type="PANTHER" id="PTHR36836">
    <property type="entry name" value="COLANIC ACID BIOSYNTHESIS PROTEIN WCAK"/>
    <property type="match status" value="1"/>
</dbReference>
<organism evidence="2 3">
    <name type="scientific">Propioniciclava sinopodophylli</name>
    <dbReference type="NCBI Taxonomy" id="1837344"/>
    <lineage>
        <taxon>Bacteria</taxon>
        <taxon>Bacillati</taxon>
        <taxon>Actinomycetota</taxon>
        <taxon>Actinomycetes</taxon>
        <taxon>Propionibacteriales</taxon>
        <taxon>Propionibacteriaceae</taxon>
        <taxon>Propioniciclava</taxon>
    </lineage>
</organism>
<evidence type="ECO:0000313" key="2">
    <source>
        <dbReference type="EMBL" id="TBT88638.1"/>
    </source>
</evidence>
<keyword evidence="3" id="KW-1185">Reference proteome</keyword>
<accession>A0A4V2JST6</accession>
<feature type="domain" description="Polysaccharide pyruvyl transferase" evidence="1">
    <location>
        <begin position="25"/>
        <end position="349"/>
    </location>
</feature>
<dbReference type="EMBL" id="SDMQ01000001">
    <property type="protein sequence ID" value="TBT88638.1"/>
    <property type="molecule type" value="Genomic_DNA"/>
</dbReference>
<proteinExistence type="predicted"/>